<evidence type="ECO:0000256" key="4">
    <source>
        <dbReference type="ARBA" id="ARBA00022806"/>
    </source>
</evidence>
<evidence type="ECO:0000256" key="10">
    <source>
        <dbReference type="ARBA" id="ARBA00048988"/>
    </source>
</evidence>
<dbReference type="SUPFAM" id="SSF52540">
    <property type="entry name" value="P-loop containing nucleoside triphosphate hydrolases"/>
    <property type="match status" value="1"/>
</dbReference>
<gene>
    <name evidence="15" type="ORF">ACFPYJ_04280</name>
</gene>
<dbReference type="PANTHER" id="PTHR11070:SF2">
    <property type="entry name" value="ATP-DEPENDENT DNA HELICASE SRS2"/>
    <property type="match status" value="1"/>
</dbReference>
<dbReference type="Gene3D" id="1.10.10.160">
    <property type="match status" value="1"/>
</dbReference>
<dbReference type="InterPro" id="IPR027417">
    <property type="entry name" value="P-loop_NTPase"/>
</dbReference>
<comment type="catalytic activity">
    <reaction evidence="10">
        <text>ATP + H2O = ADP + phosphate + H(+)</text>
        <dbReference type="Rhea" id="RHEA:13065"/>
        <dbReference type="ChEBI" id="CHEBI:15377"/>
        <dbReference type="ChEBI" id="CHEBI:15378"/>
        <dbReference type="ChEBI" id="CHEBI:30616"/>
        <dbReference type="ChEBI" id="CHEBI:43474"/>
        <dbReference type="ChEBI" id="CHEBI:456216"/>
        <dbReference type="EC" id="5.6.2.4"/>
    </reaction>
</comment>
<evidence type="ECO:0000256" key="1">
    <source>
        <dbReference type="ARBA" id="ARBA00009922"/>
    </source>
</evidence>
<evidence type="ECO:0000256" key="8">
    <source>
        <dbReference type="ARBA" id="ARBA00034617"/>
    </source>
</evidence>
<feature type="binding site" evidence="11">
    <location>
        <begin position="38"/>
        <end position="45"/>
    </location>
    <ligand>
        <name>ATP</name>
        <dbReference type="ChEBI" id="CHEBI:30616"/>
    </ligand>
</feature>
<keyword evidence="16" id="KW-1185">Reference proteome</keyword>
<dbReference type="Pfam" id="PF13361">
    <property type="entry name" value="UvrD_C"/>
    <property type="match status" value="1"/>
</dbReference>
<dbReference type="Proteomes" id="UP001596047">
    <property type="component" value="Unassembled WGS sequence"/>
</dbReference>
<feature type="region of interest" description="Disordered" evidence="12">
    <location>
        <begin position="655"/>
        <end position="679"/>
    </location>
</feature>
<dbReference type="PANTHER" id="PTHR11070">
    <property type="entry name" value="UVRD / RECB / PCRA DNA HELICASE FAMILY MEMBER"/>
    <property type="match status" value="1"/>
</dbReference>
<organism evidence="15 16">
    <name type="scientific">Paenibacillus solisilvae</name>
    <dbReference type="NCBI Taxonomy" id="2486751"/>
    <lineage>
        <taxon>Bacteria</taxon>
        <taxon>Bacillati</taxon>
        <taxon>Bacillota</taxon>
        <taxon>Bacilli</taxon>
        <taxon>Bacillales</taxon>
        <taxon>Paenibacillaceae</taxon>
        <taxon>Paenibacillus</taxon>
    </lineage>
</organism>
<comment type="similarity">
    <text evidence="1">Belongs to the helicase family. UvrD subfamily.</text>
</comment>
<keyword evidence="3 11" id="KW-0378">Hydrolase</keyword>
<proteinExistence type="inferred from homology"/>
<keyword evidence="6" id="KW-0238">DNA-binding</keyword>
<evidence type="ECO:0000256" key="6">
    <source>
        <dbReference type="ARBA" id="ARBA00023125"/>
    </source>
</evidence>
<feature type="domain" description="UvrD-like helicase C-terminal" evidence="14">
    <location>
        <begin position="313"/>
        <end position="575"/>
    </location>
</feature>
<evidence type="ECO:0000259" key="13">
    <source>
        <dbReference type="PROSITE" id="PS51198"/>
    </source>
</evidence>
<dbReference type="Gene3D" id="1.10.486.10">
    <property type="entry name" value="PCRA, domain 4"/>
    <property type="match status" value="1"/>
</dbReference>
<dbReference type="CDD" id="cd17932">
    <property type="entry name" value="DEXQc_UvrD"/>
    <property type="match status" value="1"/>
</dbReference>
<evidence type="ECO:0000256" key="9">
    <source>
        <dbReference type="ARBA" id="ARBA00034808"/>
    </source>
</evidence>
<evidence type="ECO:0000259" key="14">
    <source>
        <dbReference type="PROSITE" id="PS51217"/>
    </source>
</evidence>
<dbReference type="GO" id="GO:0004386">
    <property type="term" value="F:helicase activity"/>
    <property type="evidence" value="ECO:0007669"/>
    <property type="project" value="UniProtKB-KW"/>
</dbReference>
<evidence type="ECO:0000256" key="2">
    <source>
        <dbReference type="ARBA" id="ARBA00022741"/>
    </source>
</evidence>
<dbReference type="RefSeq" id="WP_379186826.1">
    <property type="nucleotide sequence ID" value="NZ_JBHSOW010000015.1"/>
</dbReference>
<evidence type="ECO:0000256" key="7">
    <source>
        <dbReference type="ARBA" id="ARBA00023235"/>
    </source>
</evidence>
<sequence length="752" mass="86212">MNKKLDFFTRKKEEIGVSLNPVQRQAVLHTEGALLLLASPGSGKTTTIIMRIGYLIEEKGVHPSRIKAVTFSRASAQDMKERFKRFFPGHPENSVDFSTIHSLAFEVMREYLRKNRISFQIIEGTIEKEEEDEGGDQPPLHKKLILRDLYRKIKGDNITEDQMEELTTYISYIKNKLIPPDQWAQVKCEVPEAERILQEYEAFKRAQQGKLLVDYDDMLVIGNEALERSMELLWKYQNRYDYVLTDESQDTSLVQHAIVEKLVKRHGCLCVVADDDQSIYGWRAAEPQYLLDFKRVYPDADLLKMEQNYRSSKNIVGIANRFIKRNRNRYDKNMFTHNASDKPIIIKSLGDYRSQAKYVAEKAARIDNLREAALLYRNNSSSISLMNEFDRRGIPFYMKDGDNRFFSHWIIEDVLNFMRMSFTDRRPELLEKIHTKCTGYITKAQMAAIIGIDNNESVFDNLINFAALQDYQPKQLQECKETFQQMNGMPPRKAILTIRYKLGYEKALDRMCERLGFRREYLTGILNTLEDIADGLETLKDFAERLKYLETIMKSSKRNKNMNAITFSTLHSAKGLEFERVFMVDLIDGIVPSSDDMKKVDGEDSPEMEEAIRLFYVGMTRAKQHLELISYAKRDGEEVKESQFVTAVRNLQTPPKVESAAAEKPAASGRNKASASVSAGKPGDVIIPPNPYALRTFAGVEAGDQVLHRVFGKGKITAMDDAFIHIQFTNGLKKLSVDACLDMGLLELVKPG</sequence>
<dbReference type="Pfam" id="PF00580">
    <property type="entry name" value="UvrD-helicase"/>
    <property type="match status" value="1"/>
</dbReference>
<comment type="caution">
    <text evidence="15">The sequence shown here is derived from an EMBL/GenBank/DDBJ whole genome shotgun (WGS) entry which is preliminary data.</text>
</comment>
<evidence type="ECO:0000256" key="5">
    <source>
        <dbReference type="ARBA" id="ARBA00022840"/>
    </source>
</evidence>
<dbReference type="EC" id="5.6.2.4" evidence="9"/>
<dbReference type="InterPro" id="IPR013986">
    <property type="entry name" value="DExx_box_DNA_helicase_dom_sf"/>
</dbReference>
<dbReference type="PROSITE" id="PS51198">
    <property type="entry name" value="UVRD_HELICASE_ATP_BIND"/>
    <property type="match status" value="1"/>
</dbReference>
<dbReference type="PROSITE" id="PS51217">
    <property type="entry name" value="UVRD_HELICASE_CTER"/>
    <property type="match status" value="1"/>
</dbReference>
<feature type="domain" description="UvrD-like helicase ATP-binding" evidence="13">
    <location>
        <begin position="17"/>
        <end position="312"/>
    </location>
</feature>
<dbReference type="InterPro" id="IPR014016">
    <property type="entry name" value="UvrD-like_ATP-bd"/>
</dbReference>
<accession>A0ABW0VSV2</accession>
<keyword evidence="4 11" id="KW-0347">Helicase</keyword>
<evidence type="ECO:0000256" key="3">
    <source>
        <dbReference type="ARBA" id="ARBA00022801"/>
    </source>
</evidence>
<keyword evidence="7" id="KW-0413">Isomerase</keyword>
<reference evidence="16" key="1">
    <citation type="journal article" date="2019" name="Int. J. Syst. Evol. Microbiol.">
        <title>The Global Catalogue of Microorganisms (GCM) 10K type strain sequencing project: providing services to taxonomists for standard genome sequencing and annotation.</title>
        <authorList>
            <consortium name="The Broad Institute Genomics Platform"/>
            <consortium name="The Broad Institute Genome Sequencing Center for Infectious Disease"/>
            <person name="Wu L."/>
            <person name="Ma J."/>
        </authorList>
    </citation>
    <scope>NUCLEOTIDE SEQUENCE [LARGE SCALE GENOMIC DNA]</scope>
    <source>
        <strain evidence="16">CGMCC 1.3240</strain>
    </source>
</reference>
<comment type="catalytic activity">
    <reaction evidence="8">
        <text>Couples ATP hydrolysis with the unwinding of duplex DNA by translocating in the 3'-5' direction.</text>
        <dbReference type="EC" id="5.6.2.4"/>
    </reaction>
</comment>
<dbReference type="Gene3D" id="3.40.50.300">
    <property type="entry name" value="P-loop containing nucleotide triphosphate hydrolases"/>
    <property type="match status" value="2"/>
</dbReference>
<dbReference type="InterPro" id="IPR000212">
    <property type="entry name" value="DNA_helicase_UvrD/REP"/>
</dbReference>
<keyword evidence="2 11" id="KW-0547">Nucleotide-binding</keyword>
<protein>
    <recommendedName>
        <fullName evidence="9">DNA 3'-5' helicase</fullName>
        <ecNumber evidence="9">5.6.2.4</ecNumber>
    </recommendedName>
</protein>
<dbReference type="GO" id="GO:0016787">
    <property type="term" value="F:hydrolase activity"/>
    <property type="evidence" value="ECO:0007669"/>
    <property type="project" value="UniProtKB-KW"/>
</dbReference>
<evidence type="ECO:0000256" key="11">
    <source>
        <dbReference type="PROSITE-ProRule" id="PRU00560"/>
    </source>
</evidence>
<evidence type="ECO:0000256" key="12">
    <source>
        <dbReference type="SAM" id="MobiDB-lite"/>
    </source>
</evidence>
<dbReference type="EMBL" id="JBHSOW010000015">
    <property type="protein sequence ID" value="MFC5648348.1"/>
    <property type="molecule type" value="Genomic_DNA"/>
</dbReference>
<dbReference type="InterPro" id="IPR014017">
    <property type="entry name" value="DNA_helicase_UvrD-like_C"/>
</dbReference>
<evidence type="ECO:0000313" key="16">
    <source>
        <dbReference type="Proteomes" id="UP001596047"/>
    </source>
</evidence>
<evidence type="ECO:0000313" key="15">
    <source>
        <dbReference type="EMBL" id="MFC5648348.1"/>
    </source>
</evidence>
<keyword evidence="5 11" id="KW-0067">ATP-binding</keyword>
<name>A0ABW0VSV2_9BACL</name>